<dbReference type="InterPro" id="IPR050109">
    <property type="entry name" value="HTH-type_TetR-like_transc_reg"/>
</dbReference>
<accession>A0A5C8ZCB4</accession>
<keyword evidence="3" id="KW-0804">Transcription</keyword>
<keyword evidence="1" id="KW-0805">Transcription regulation</keyword>
<dbReference type="PROSITE" id="PS01081">
    <property type="entry name" value="HTH_TETR_1"/>
    <property type="match status" value="1"/>
</dbReference>
<evidence type="ECO:0000256" key="3">
    <source>
        <dbReference type="ARBA" id="ARBA00023163"/>
    </source>
</evidence>
<evidence type="ECO:0000313" key="7">
    <source>
        <dbReference type="Proteomes" id="UP000321764"/>
    </source>
</evidence>
<dbReference type="Pfam" id="PF00440">
    <property type="entry name" value="TetR_N"/>
    <property type="match status" value="1"/>
</dbReference>
<dbReference type="GO" id="GO:0000976">
    <property type="term" value="F:transcription cis-regulatory region binding"/>
    <property type="evidence" value="ECO:0007669"/>
    <property type="project" value="TreeGrafter"/>
</dbReference>
<dbReference type="InterPro" id="IPR009057">
    <property type="entry name" value="Homeodomain-like_sf"/>
</dbReference>
<dbReference type="FunFam" id="1.10.10.60:FF:000141">
    <property type="entry name" value="TetR family transcriptional regulator"/>
    <property type="match status" value="1"/>
</dbReference>
<evidence type="ECO:0000256" key="2">
    <source>
        <dbReference type="ARBA" id="ARBA00023125"/>
    </source>
</evidence>
<organism evidence="6 7">
    <name type="scientific">Reinekea thalattae</name>
    <dbReference type="NCBI Taxonomy" id="2593301"/>
    <lineage>
        <taxon>Bacteria</taxon>
        <taxon>Pseudomonadati</taxon>
        <taxon>Pseudomonadota</taxon>
        <taxon>Gammaproteobacteria</taxon>
        <taxon>Oceanospirillales</taxon>
        <taxon>Saccharospirillaceae</taxon>
        <taxon>Reinekea</taxon>
    </lineage>
</organism>
<keyword evidence="7" id="KW-1185">Reference proteome</keyword>
<dbReference type="SUPFAM" id="SSF46689">
    <property type="entry name" value="Homeodomain-like"/>
    <property type="match status" value="1"/>
</dbReference>
<dbReference type="PRINTS" id="PR00455">
    <property type="entry name" value="HTHTETR"/>
</dbReference>
<sequence>MAQISKKIQIAETALPLFLNDGFKATSIDKVVKASKVSKPTIYNHFPDKEALLYFALQHWLEQQETPLIQATGELDLQHQISQHWLTQEAILFYGLFLGEGHNAHEAKTLFLTQFDEPWRHALRTWSISHKKDPEQWQHYISHKIVASRFYTAME</sequence>
<dbReference type="RefSeq" id="WP_147713954.1">
    <property type="nucleotide sequence ID" value="NZ_VKAD01000001.1"/>
</dbReference>
<dbReference type="AlphaFoldDB" id="A0A5C8ZCB4"/>
<dbReference type="GO" id="GO:0003700">
    <property type="term" value="F:DNA-binding transcription factor activity"/>
    <property type="evidence" value="ECO:0007669"/>
    <property type="project" value="TreeGrafter"/>
</dbReference>
<dbReference type="PANTHER" id="PTHR30055:SF146">
    <property type="entry name" value="HTH-TYPE TRANSCRIPTIONAL DUAL REGULATOR CECR"/>
    <property type="match status" value="1"/>
</dbReference>
<proteinExistence type="predicted"/>
<dbReference type="OrthoDB" id="8535430at2"/>
<evidence type="ECO:0000256" key="4">
    <source>
        <dbReference type="PROSITE-ProRule" id="PRU00335"/>
    </source>
</evidence>
<name>A0A5C8ZCB4_9GAMM</name>
<dbReference type="EMBL" id="VKAD01000001">
    <property type="protein sequence ID" value="TXR54556.1"/>
    <property type="molecule type" value="Genomic_DNA"/>
</dbReference>
<dbReference type="InterPro" id="IPR001647">
    <property type="entry name" value="HTH_TetR"/>
</dbReference>
<protein>
    <submittedName>
        <fullName evidence="6">TetR/AcrR family transcriptional regulator</fullName>
    </submittedName>
</protein>
<dbReference type="PANTHER" id="PTHR30055">
    <property type="entry name" value="HTH-TYPE TRANSCRIPTIONAL REGULATOR RUTR"/>
    <property type="match status" value="1"/>
</dbReference>
<evidence type="ECO:0000256" key="1">
    <source>
        <dbReference type="ARBA" id="ARBA00023015"/>
    </source>
</evidence>
<dbReference type="InterPro" id="IPR023772">
    <property type="entry name" value="DNA-bd_HTH_TetR-type_CS"/>
</dbReference>
<dbReference type="PROSITE" id="PS50977">
    <property type="entry name" value="HTH_TETR_2"/>
    <property type="match status" value="1"/>
</dbReference>
<keyword evidence="2 4" id="KW-0238">DNA-binding</keyword>
<reference evidence="6 7" key="1">
    <citation type="submission" date="2019-07" db="EMBL/GenBank/DDBJ databases">
        <title>Reinekea sp. strain SSH23 genome sequencing and assembly.</title>
        <authorList>
            <person name="Kim I."/>
        </authorList>
    </citation>
    <scope>NUCLEOTIDE SEQUENCE [LARGE SCALE GENOMIC DNA]</scope>
    <source>
        <strain evidence="6 7">SSH23</strain>
    </source>
</reference>
<gene>
    <name evidence="6" type="ORF">FME95_08475</name>
</gene>
<comment type="caution">
    <text evidence="6">The sequence shown here is derived from an EMBL/GenBank/DDBJ whole genome shotgun (WGS) entry which is preliminary data.</text>
</comment>
<dbReference type="Gene3D" id="1.10.357.10">
    <property type="entry name" value="Tetracycline Repressor, domain 2"/>
    <property type="match status" value="1"/>
</dbReference>
<evidence type="ECO:0000313" key="6">
    <source>
        <dbReference type="EMBL" id="TXR54556.1"/>
    </source>
</evidence>
<evidence type="ECO:0000259" key="5">
    <source>
        <dbReference type="PROSITE" id="PS50977"/>
    </source>
</evidence>
<feature type="DNA-binding region" description="H-T-H motif" evidence="4">
    <location>
        <begin position="27"/>
        <end position="46"/>
    </location>
</feature>
<feature type="domain" description="HTH tetR-type" evidence="5">
    <location>
        <begin position="4"/>
        <end position="64"/>
    </location>
</feature>
<dbReference type="Proteomes" id="UP000321764">
    <property type="component" value="Unassembled WGS sequence"/>
</dbReference>